<keyword evidence="1" id="KW-0812">Transmembrane</keyword>
<name>A0AAE4GE11_9BURK</name>
<keyword evidence="1" id="KW-1133">Transmembrane helix</keyword>
<protein>
    <submittedName>
        <fullName evidence="3">MCP four helix bundle domain-containing protein</fullName>
    </submittedName>
</protein>
<gene>
    <name evidence="3" type="ORF">RJN63_22810</name>
</gene>
<dbReference type="AlphaFoldDB" id="A0AAE4GE11"/>
<feature type="transmembrane region" description="Helical" evidence="1">
    <location>
        <begin position="182"/>
        <end position="205"/>
    </location>
</feature>
<organism evidence="3">
    <name type="scientific">Herbaspirillum huttiense subsp. nephrolepidis</name>
    <dbReference type="NCBI Taxonomy" id="3075126"/>
    <lineage>
        <taxon>Bacteria</taxon>
        <taxon>Pseudomonadati</taxon>
        <taxon>Pseudomonadota</taxon>
        <taxon>Betaproteobacteria</taxon>
        <taxon>Burkholderiales</taxon>
        <taxon>Oxalobacteraceae</taxon>
        <taxon>Herbaspirillum</taxon>
    </lineage>
</organism>
<evidence type="ECO:0000256" key="1">
    <source>
        <dbReference type="SAM" id="Phobius"/>
    </source>
</evidence>
<keyword evidence="1" id="KW-0472">Membrane</keyword>
<evidence type="ECO:0000313" key="3">
    <source>
        <dbReference type="EMBL" id="MDT0339681.1"/>
    </source>
</evidence>
<sequence length="213" mass="22998">MTFVKKLYAMAAIAIVGVLLLASIATHHIERVDSAASYASANTVPSILELDSVIEAVYSKRIVIWKYLANPNSAHRQEAEKILTESFAKIAKALDTYEKEDISDATDAQMLKDVRQHIATYDASLAKVMILAQKDAVAARNAMAADQAIVDTMMSALDKQKKYNQKLGKAAAQTATATKNQAMVTALAISALIAALVGMILYFLLARSAHPSQ</sequence>
<dbReference type="EMBL" id="JAVRAA010000014">
    <property type="protein sequence ID" value="MDT0339681.1"/>
    <property type="molecule type" value="Genomic_DNA"/>
</dbReference>
<proteinExistence type="predicted"/>
<dbReference type="RefSeq" id="WP_310837313.1">
    <property type="nucleotide sequence ID" value="NZ_JAVLSM010000006.1"/>
</dbReference>
<accession>A0AAE4GE11</accession>
<comment type="caution">
    <text evidence="3">The sequence shown here is derived from an EMBL/GenBank/DDBJ whole genome shotgun (WGS) entry which is preliminary data.</text>
</comment>
<reference evidence="3" key="1">
    <citation type="submission" date="2023-02" db="EMBL/GenBank/DDBJ databases">
        <title>Description of Herbaspirillum huttiense subsp. nephrolepsisexaltata and Herbaspirillum huttiense subsp. lycopersicon.</title>
        <authorList>
            <person name="Poudel M."/>
            <person name="Sharma A."/>
            <person name="Goss E."/>
            <person name="Tapia J.H."/>
            <person name="Harmon C.M."/>
            <person name="Jones J.B."/>
        </authorList>
    </citation>
    <scope>NUCLEOTIDE SEQUENCE</scope>
    <source>
        <strain evidence="3">NC40101</strain>
    </source>
</reference>
<evidence type="ECO:0000259" key="2">
    <source>
        <dbReference type="Pfam" id="PF12729"/>
    </source>
</evidence>
<dbReference type="Pfam" id="PF12729">
    <property type="entry name" value="4HB_MCP_1"/>
    <property type="match status" value="1"/>
</dbReference>
<dbReference type="InterPro" id="IPR024478">
    <property type="entry name" value="HlyB_4HB_MCP"/>
</dbReference>
<feature type="domain" description="Chemotaxis methyl-accepting receptor HlyB-like 4HB MCP" evidence="2">
    <location>
        <begin position="3"/>
        <end position="177"/>
    </location>
</feature>